<evidence type="ECO:0000256" key="6">
    <source>
        <dbReference type="ARBA" id="ARBA00023128"/>
    </source>
</evidence>
<keyword evidence="6 8" id="KW-0496">Mitochondrion</keyword>
<dbReference type="GO" id="GO:0005744">
    <property type="term" value="C:TIM23 mitochondrial import inner membrane translocase complex"/>
    <property type="evidence" value="ECO:0007669"/>
    <property type="project" value="UniProtKB-UniRule"/>
</dbReference>
<comment type="subcellular location">
    <subcellularLocation>
        <location evidence="8">Mitochondrion inner membrane</location>
        <topology evidence="8">Single-pass membrane protein</topology>
    </subcellularLocation>
    <subcellularLocation>
        <location evidence="1">Mitochondrion membrane</location>
        <topology evidence="1">Single-pass membrane protein</topology>
    </subcellularLocation>
</comment>
<evidence type="ECO:0000256" key="4">
    <source>
        <dbReference type="ARBA" id="ARBA00022946"/>
    </source>
</evidence>
<dbReference type="InterPro" id="IPR038552">
    <property type="entry name" value="Tim21_IMS_sf"/>
</dbReference>
<dbReference type="EMBL" id="JARQWQ010000155">
    <property type="protein sequence ID" value="KAK2548110.1"/>
    <property type="molecule type" value="Genomic_DNA"/>
</dbReference>
<dbReference type="Gene3D" id="3.10.450.320">
    <property type="entry name" value="Mitochondrial import inner membrane translocase subunit Tim21"/>
    <property type="match status" value="1"/>
</dbReference>
<feature type="transmembrane region" description="Helical" evidence="8">
    <location>
        <begin position="117"/>
        <end position="136"/>
    </location>
</feature>
<dbReference type="AlphaFoldDB" id="A0AAD9PSX7"/>
<protein>
    <recommendedName>
        <fullName evidence="8">Mitochondrial import inner membrane translocase subunit Tim21</fullName>
    </recommendedName>
</protein>
<dbReference type="InterPro" id="IPR013261">
    <property type="entry name" value="Tim21"/>
</dbReference>
<dbReference type="Pfam" id="PF08294">
    <property type="entry name" value="TIM21"/>
    <property type="match status" value="1"/>
</dbReference>
<keyword evidence="4" id="KW-0809">Transit peptide</keyword>
<keyword evidence="3 8" id="KW-0812">Transmembrane</keyword>
<keyword evidence="8" id="KW-0653">Protein transport</keyword>
<dbReference type="PANTHER" id="PTHR13032:SF6">
    <property type="entry name" value="MITOCHONDRIAL IMPORT INNER MEMBRANE TRANSLOCASE SUBUNIT TIM21"/>
    <property type="match status" value="1"/>
</dbReference>
<proteinExistence type="inferred from homology"/>
<dbReference type="GO" id="GO:0030150">
    <property type="term" value="P:protein import into mitochondrial matrix"/>
    <property type="evidence" value="ECO:0007669"/>
    <property type="project" value="UniProtKB-UniRule"/>
</dbReference>
<gene>
    <name evidence="9" type="ORF">P5673_031715</name>
</gene>
<comment type="caution">
    <text evidence="9">The sequence shown here is derived from an EMBL/GenBank/DDBJ whole genome shotgun (WGS) entry which is preliminary data.</text>
</comment>
<sequence>MFTWKSLARIVPKCLSSTVVIARKARQNSSFPLAFRKCRLLTHGIARQNDYPNQYCLYIEPISADNFGHAVRFRSDRASREKKDSSVLQDLVETREQPQTQLTVGAKVAQAGKDATYFGIILIGFGITGALLWFVVSELFFGFSANRVYASALKKVKANAEVIEAVGEPIMGHGETTSRGRRRNVSYQEYLVDGENYMRVKFYIKGSNRKGTVHVDVKQASRGNFDYRFIFVELSPYETIIVLDNR</sequence>
<comment type="similarity">
    <text evidence="2 8">Belongs to the TIM21 family.</text>
</comment>
<evidence type="ECO:0000313" key="9">
    <source>
        <dbReference type="EMBL" id="KAK2548110.1"/>
    </source>
</evidence>
<reference evidence="9" key="1">
    <citation type="journal article" date="2023" name="G3 (Bethesda)">
        <title>Whole genome assembly and annotation of the endangered Caribbean coral Acropora cervicornis.</title>
        <authorList>
            <person name="Selwyn J.D."/>
            <person name="Vollmer S.V."/>
        </authorList>
    </citation>
    <scope>NUCLEOTIDE SEQUENCE</scope>
    <source>
        <strain evidence="9">K2</strain>
    </source>
</reference>
<organism evidence="9 10">
    <name type="scientific">Acropora cervicornis</name>
    <name type="common">Staghorn coral</name>
    <dbReference type="NCBI Taxonomy" id="6130"/>
    <lineage>
        <taxon>Eukaryota</taxon>
        <taxon>Metazoa</taxon>
        <taxon>Cnidaria</taxon>
        <taxon>Anthozoa</taxon>
        <taxon>Hexacorallia</taxon>
        <taxon>Scleractinia</taxon>
        <taxon>Astrocoeniina</taxon>
        <taxon>Acroporidae</taxon>
        <taxon>Acropora</taxon>
    </lineage>
</organism>
<evidence type="ECO:0000256" key="8">
    <source>
        <dbReference type="RuleBase" id="RU367142"/>
    </source>
</evidence>
<dbReference type="PANTHER" id="PTHR13032">
    <property type="entry name" value="MITOCHONDRIAL IMPORT INNER MEMBRANE TRANSLOCASE SUBUNIT TIM21"/>
    <property type="match status" value="1"/>
</dbReference>
<keyword evidence="8" id="KW-0813">Transport</keyword>
<comment type="subunit">
    <text evidence="8">Component of the TIM23 complex.</text>
</comment>
<evidence type="ECO:0000256" key="1">
    <source>
        <dbReference type="ARBA" id="ARBA00004304"/>
    </source>
</evidence>
<evidence type="ECO:0000256" key="3">
    <source>
        <dbReference type="ARBA" id="ARBA00022692"/>
    </source>
</evidence>
<dbReference type="Proteomes" id="UP001249851">
    <property type="component" value="Unassembled WGS sequence"/>
</dbReference>
<keyword evidence="7 8" id="KW-0472">Membrane</keyword>
<reference evidence="9" key="2">
    <citation type="journal article" date="2023" name="Science">
        <title>Genomic signatures of disease resistance in endangered staghorn corals.</title>
        <authorList>
            <person name="Vollmer S.V."/>
            <person name="Selwyn J.D."/>
            <person name="Despard B.A."/>
            <person name="Roesel C.L."/>
        </authorList>
    </citation>
    <scope>NUCLEOTIDE SEQUENCE</scope>
    <source>
        <strain evidence="9">K2</strain>
    </source>
</reference>
<evidence type="ECO:0000256" key="7">
    <source>
        <dbReference type="ARBA" id="ARBA00023136"/>
    </source>
</evidence>
<evidence type="ECO:0000256" key="2">
    <source>
        <dbReference type="ARBA" id="ARBA00010867"/>
    </source>
</evidence>
<keyword evidence="5 8" id="KW-1133">Transmembrane helix</keyword>
<keyword evidence="8" id="KW-0811">Translocation</keyword>
<name>A0AAD9PSX7_ACRCE</name>
<accession>A0AAD9PSX7</accession>
<keyword evidence="10" id="KW-1185">Reference proteome</keyword>
<comment type="function">
    <text evidence="8">Essential component of the TIM23 complex, a complex that mediates the translocation of transit peptide-containing proteins across the mitochondrial inner membrane.</text>
</comment>
<evidence type="ECO:0000256" key="5">
    <source>
        <dbReference type="ARBA" id="ARBA00022989"/>
    </source>
</evidence>
<evidence type="ECO:0000313" key="10">
    <source>
        <dbReference type="Proteomes" id="UP001249851"/>
    </source>
</evidence>
<keyword evidence="8" id="KW-0999">Mitochondrion inner membrane</keyword>